<evidence type="ECO:0000256" key="9">
    <source>
        <dbReference type="SAM" id="Phobius"/>
    </source>
</evidence>
<dbReference type="InterPro" id="IPR036890">
    <property type="entry name" value="HATPase_C_sf"/>
</dbReference>
<evidence type="ECO:0000313" key="11">
    <source>
        <dbReference type="EMBL" id="MBZ2195309.1"/>
    </source>
</evidence>
<evidence type="ECO:0000256" key="8">
    <source>
        <dbReference type="ARBA" id="ARBA00023012"/>
    </source>
</evidence>
<accession>A0ABS7S6R4</accession>
<comment type="caution">
    <text evidence="11">The sequence shown here is derived from an EMBL/GenBank/DDBJ whole genome shotgun (WGS) entry which is preliminary data.</text>
</comment>
<evidence type="ECO:0000313" key="12">
    <source>
        <dbReference type="Proteomes" id="UP000826651"/>
    </source>
</evidence>
<dbReference type="EMBL" id="JAGSHT010000003">
    <property type="protein sequence ID" value="MBZ2195309.1"/>
    <property type="molecule type" value="Genomic_DNA"/>
</dbReference>
<evidence type="ECO:0000256" key="5">
    <source>
        <dbReference type="ARBA" id="ARBA00022741"/>
    </source>
</evidence>
<feature type="domain" description="Signal transduction histidine kinase subgroup 3 dimerisation and phosphoacceptor" evidence="10">
    <location>
        <begin position="84"/>
        <end position="150"/>
    </location>
</feature>
<keyword evidence="6" id="KW-0418">Kinase</keyword>
<protein>
    <recommendedName>
        <fullName evidence="2">histidine kinase</fullName>
        <ecNumber evidence="2">2.7.13.3</ecNumber>
    </recommendedName>
</protein>
<dbReference type="CDD" id="cd16917">
    <property type="entry name" value="HATPase_UhpB-NarQ-NarX-like"/>
    <property type="match status" value="1"/>
</dbReference>
<dbReference type="PANTHER" id="PTHR24421">
    <property type="entry name" value="NITRATE/NITRITE SENSOR PROTEIN NARX-RELATED"/>
    <property type="match status" value="1"/>
</dbReference>
<reference evidence="11 12" key="1">
    <citation type="submission" date="2021-04" db="EMBL/GenBank/DDBJ databases">
        <title>Ruania sp. nov., isolated from sandy soil of mangrove forest.</title>
        <authorList>
            <person name="Ge X."/>
            <person name="Huang R."/>
            <person name="Liu W."/>
        </authorList>
    </citation>
    <scope>NUCLEOTIDE SEQUENCE [LARGE SCALE GENOMIC DNA]</scope>
    <source>
        <strain evidence="11 12">N2-46</strain>
    </source>
</reference>
<keyword evidence="8" id="KW-0902">Two-component regulatory system</keyword>
<dbReference type="Gene3D" id="3.30.565.10">
    <property type="entry name" value="Histidine kinase-like ATPase, C-terminal domain"/>
    <property type="match status" value="1"/>
</dbReference>
<dbReference type="Gene3D" id="1.20.5.1930">
    <property type="match status" value="1"/>
</dbReference>
<dbReference type="RefSeq" id="WP_223403074.1">
    <property type="nucleotide sequence ID" value="NZ_JAGSHT010000003.1"/>
</dbReference>
<name>A0ABS7S6R4_9MICO</name>
<sequence>MPQTDRPVLRSRVWLVAGGVIVALVLVLSTVGVDPPFGAMAVLFGAAGFAAVVLGWALWRARQERRAFEDELTAWAAERAAQAERLRIARDLHDLASHGLGLITVRAAAARTVAGPAAETERAAALADIERTARGATTELRRMLSVLRTPGEGAPLRPAETLADLPRIVADARAGGVEAVLEVADLGEVSAGTQLTVCAIVREGLTNTVRHAGPTAARVLVSRAGGEVLTTVTDDGPAPGWPPHPGAGAGLAGLRERVDALGGTLLGQRVGDGYRLTARLPERVGPAGLP</sequence>
<feature type="transmembrane region" description="Helical" evidence="9">
    <location>
        <begin position="37"/>
        <end position="59"/>
    </location>
</feature>
<dbReference type="Pfam" id="PF07730">
    <property type="entry name" value="HisKA_3"/>
    <property type="match status" value="1"/>
</dbReference>
<evidence type="ECO:0000256" key="7">
    <source>
        <dbReference type="ARBA" id="ARBA00022840"/>
    </source>
</evidence>
<organism evidence="11 12">
    <name type="scientific">Occultella gossypii</name>
    <dbReference type="NCBI Taxonomy" id="2800820"/>
    <lineage>
        <taxon>Bacteria</taxon>
        <taxon>Bacillati</taxon>
        <taxon>Actinomycetota</taxon>
        <taxon>Actinomycetes</taxon>
        <taxon>Micrococcales</taxon>
        <taxon>Ruaniaceae</taxon>
        <taxon>Occultella</taxon>
    </lineage>
</organism>
<evidence type="ECO:0000256" key="2">
    <source>
        <dbReference type="ARBA" id="ARBA00012438"/>
    </source>
</evidence>
<keyword evidence="4" id="KW-0808">Transferase</keyword>
<keyword evidence="7" id="KW-0067">ATP-binding</keyword>
<dbReference type="Proteomes" id="UP000826651">
    <property type="component" value="Unassembled WGS sequence"/>
</dbReference>
<keyword evidence="5" id="KW-0547">Nucleotide-binding</keyword>
<keyword evidence="9" id="KW-0812">Transmembrane</keyword>
<dbReference type="SUPFAM" id="SSF55874">
    <property type="entry name" value="ATPase domain of HSP90 chaperone/DNA topoisomerase II/histidine kinase"/>
    <property type="match status" value="1"/>
</dbReference>
<evidence type="ECO:0000256" key="6">
    <source>
        <dbReference type="ARBA" id="ARBA00022777"/>
    </source>
</evidence>
<proteinExistence type="predicted"/>
<gene>
    <name evidence="11" type="ORF">KCQ71_04030</name>
</gene>
<dbReference type="InterPro" id="IPR011712">
    <property type="entry name" value="Sig_transdc_His_kin_sub3_dim/P"/>
</dbReference>
<dbReference type="InterPro" id="IPR050482">
    <property type="entry name" value="Sensor_HK_TwoCompSys"/>
</dbReference>
<keyword evidence="9" id="KW-1133">Transmembrane helix</keyword>
<evidence type="ECO:0000256" key="1">
    <source>
        <dbReference type="ARBA" id="ARBA00000085"/>
    </source>
</evidence>
<evidence type="ECO:0000256" key="4">
    <source>
        <dbReference type="ARBA" id="ARBA00022679"/>
    </source>
</evidence>
<dbReference type="EC" id="2.7.13.3" evidence="2"/>
<keyword evidence="12" id="KW-1185">Reference proteome</keyword>
<evidence type="ECO:0000259" key="10">
    <source>
        <dbReference type="Pfam" id="PF07730"/>
    </source>
</evidence>
<dbReference type="PANTHER" id="PTHR24421:SF10">
    <property type="entry name" value="NITRATE_NITRITE SENSOR PROTEIN NARQ"/>
    <property type="match status" value="1"/>
</dbReference>
<feature type="transmembrane region" description="Helical" evidence="9">
    <location>
        <begin position="12"/>
        <end position="31"/>
    </location>
</feature>
<evidence type="ECO:0000256" key="3">
    <source>
        <dbReference type="ARBA" id="ARBA00022553"/>
    </source>
</evidence>
<keyword evidence="3" id="KW-0597">Phosphoprotein</keyword>
<comment type="catalytic activity">
    <reaction evidence="1">
        <text>ATP + protein L-histidine = ADP + protein N-phospho-L-histidine.</text>
        <dbReference type="EC" id="2.7.13.3"/>
    </reaction>
</comment>
<keyword evidence="9" id="KW-0472">Membrane</keyword>